<evidence type="ECO:0000313" key="2">
    <source>
        <dbReference type="Proteomes" id="UP000299102"/>
    </source>
</evidence>
<keyword evidence="2" id="KW-1185">Reference proteome</keyword>
<reference evidence="1 2" key="1">
    <citation type="journal article" date="2019" name="Commun. Biol.">
        <title>The bagworm genome reveals a unique fibroin gene that provides high tensile strength.</title>
        <authorList>
            <person name="Kono N."/>
            <person name="Nakamura H."/>
            <person name="Ohtoshi R."/>
            <person name="Tomita M."/>
            <person name="Numata K."/>
            <person name="Arakawa K."/>
        </authorList>
    </citation>
    <scope>NUCLEOTIDE SEQUENCE [LARGE SCALE GENOMIC DNA]</scope>
</reference>
<proteinExistence type="predicted"/>
<name>A0A4C1T5J0_EUMVA</name>
<gene>
    <name evidence="1" type="ORF">EVAR_76644_1</name>
</gene>
<sequence length="143" mass="16363">MAPILINHRRKQKLLLTFSSHQKPKIHQIIGTTSPRAGRPHIQRQIPHILVFGGVERFGANGAITQPRRKHPPGAGALRTRLLLQDLNINIYRLMIHRRGPTPRSSKTIIRELQMIKLSKDEQTPSTIKTTRTAIKRPKFARK</sequence>
<evidence type="ECO:0000313" key="1">
    <source>
        <dbReference type="EMBL" id="GBP09672.1"/>
    </source>
</evidence>
<comment type="caution">
    <text evidence="1">The sequence shown here is derived from an EMBL/GenBank/DDBJ whole genome shotgun (WGS) entry which is preliminary data.</text>
</comment>
<dbReference type="Proteomes" id="UP000299102">
    <property type="component" value="Unassembled WGS sequence"/>
</dbReference>
<dbReference type="EMBL" id="BGZK01000036">
    <property type="protein sequence ID" value="GBP09672.1"/>
    <property type="molecule type" value="Genomic_DNA"/>
</dbReference>
<accession>A0A4C1T5J0</accession>
<organism evidence="1 2">
    <name type="scientific">Eumeta variegata</name>
    <name type="common">Bagworm moth</name>
    <name type="synonym">Eumeta japonica</name>
    <dbReference type="NCBI Taxonomy" id="151549"/>
    <lineage>
        <taxon>Eukaryota</taxon>
        <taxon>Metazoa</taxon>
        <taxon>Ecdysozoa</taxon>
        <taxon>Arthropoda</taxon>
        <taxon>Hexapoda</taxon>
        <taxon>Insecta</taxon>
        <taxon>Pterygota</taxon>
        <taxon>Neoptera</taxon>
        <taxon>Endopterygota</taxon>
        <taxon>Lepidoptera</taxon>
        <taxon>Glossata</taxon>
        <taxon>Ditrysia</taxon>
        <taxon>Tineoidea</taxon>
        <taxon>Psychidae</taxon>
        <taxon>Oiketicinae</taxon>
        <taxon>Eumeta</taxon>
    </lineage>
</organism>
<dbReference type="AlphaFoldDB" id="A0A4C1T5J0"/>
<protein>
    <submittedName>
        <fullName evidence="1">Uncharacterized protein</fullName>
    </submittedName>
</protein>